<dbReference type="SFLD" id="SFLDG01129">
    <property type="entry name" value="C1.5:_HAD__Beta-PGM__Phosphata"/>
    <property type="match status" value="1"/>
</dbReference>
<dbReference type="SUPFAM" id="SSF56784">
    <property type="entry name" value="HAD-like"/>
    <property type="match status" value="1"/>
</dbReference>
<dbReference type="PANTHER" id="PTHR18901:SF38">
    <property type="entry name" value="PSEUDOURIDINE-5'-PHOSPHATASE"/>
    <property type="match status" value="1"/>
</dbReference>
<accession>A0ABX0SK84</accession>
<keyword evidence="3" id="KW-1185">Reference proteome</keyword>
<name>A0ABX0SK84_9ACTN</name>
<dbReference type="InterPro" id="IPR023214">
    <property type="entry name" value="HAD_sf"/>
</dbReference>
<evidence type="ECO:0000256" key="1">
    <source>
        <dbReference type="SAM" id="MobiDB-lite"/>
    </source>
</evidence>
<sequence>MTDAPQPIASPHGLRNGSASPTTAADGSLPFDALIFDMDGTLTDSEHWWDEIRRGLAAHDGRPWPPTATVDMMGLSTREWATYLVEKVGVHGTWQDAAERTIRGMIDRYHSGVPLLHGADAAVRRMAALLPIGICSSSPRRLIDAVAADTGWETLLSVQLSTEEVARGKPHPDGYLRAAELLGADPARCVVVEDSSNGLTSALAAGMAVVAVPPHFHPPAADVLARCDLVIDNLDELTADALAATR</sequence>
<organism evidence="2 3">
    <name type="scientific">Brooklawnia cerclae</name>
    <dbReference type="NCBI Taxonomy" id="349934"/>
    <lineage>
        <taxon>Bacteria</taxon>
        <taxon>Bacillati</taxon>
        <taxon>Actinomycetota</taxon>
        <taxon>Actinomycetes</taxon>
        <taxon>Propionibacteriales</taxon>
        <taxon>Propionibacteriaceae</taxon>
        <taxon>Brooklawnia</taxon>
    </lineage>
</organism>
<evidence type="ECO:0000313" key="3">
    <source>
        <dbReference type="Proteomes" id="UP000749311"/>
    </source>
</evidence>
<dbReference type="Gene3D" id="3.40.50.1000">
    <property type="entry name" value="HAD superfamily/HAD-like"/>
    <property type="match status" value="1"/>
</dbReference>
<dbReference type="Pfam" id="PF00702">
    <property type="entry name" value="Hydrolase"/>
    <property type="match status" value="1"/>
</dbReference>
<reference evidence="2 3" key="1">
    <citation type="submission" date="2020-02" db="EMBL/GenBank/DDBJ databases">
        <title>Sequencing the genomes of 1000 actinobacteria strains.</title>
        <authorList>
            <person name="Klenk H.-P."/>
        </authorList>
    </citation>
    <scope>NUCLEOTIDE SEQUENCE [LARGE SCALE GENOMIC DNA]</scope>
    <source>
        <strain evidence="2 3">DSM 19609</strain>
    </source>
</reference>
<dbReference type="PANTHER" id="PTHR18901">
    <property type="entry name" value="2-DEOXYGLUCOSE-6-PHOSPHATE PHOSPHATASE 2"/>
    <property type="match status" value="1"/>
</dbReference>
<dbReference type="InterPro" id="IPR036412">
    <property type="entry name" value="HAD-like_sf"/>
</dbReference>
<comment type="caution">
    <text evidence="2">The sequence shown here is derived from an EMBL/GenBank/DDBJ whole genome shotgun (WGS) entry which is preliminary data.</text>
</comment>
<dbReference type="RefSeq" id="WP_167170694.1">
    <property type="nucleotide sequence ID" value="NZ_BAAAOO010000004.1"/>
</dbReference>
<dbReference type="NCBIfam" id="TIGR01509">
    <property type="entry name" value="HAD-SF-IA-v3"/>
    <property type="match status" value="1"/>
</dbReference>
<gene>
    <name evidence="2" type="ORF">FB473_003085</name>
</gene>
<proteinExistence type="predicted"/>
<dbReference type="InterPro" id="IPR006439">
    <property type="entry name" value="HAD-SF_hydro_IA"/>
</dbReference>
<dbReference type="CDD" id="cd07505">
    <property type="entry name" value="HAD_BPGM-like"/>
    <property type="match status" value="1"/>
</dbReference>
<dbReference type="EMBL" id="JAAMOZ010000003">
    <property type="protein sequence ID" value="NIH58390.1"/>
    <property type="molecule type" value="Genomic_DNA"/>
</dbReference>
<evidence type="ECO:0000313" key="2">
    <source>
        <dbReference type="EMBL" id="NIH58390.1"/>
    </source>
</evidence>
<dbReference type="InterPro" id="IPR023198">
    <property type="entry name" value="PGP-like_dom2"/>
</dbReference>
<dbReference type="SFLD" id="SFLDS00003">
    <property type="entry name" value="Haloacid_Dehalogenase"/>
    <property type="match status" value="1"/>
</dbReference>
<feature type="region of interest" description="Disordered" evidence="1">
    <location>
        <begin position="1"/>
        <end position="23"/>
    </location>
</feature>
<dbReference type="Gene3D" id="1.10.150.240">
    <property type="entry name" value="Putative phosphatase, domain 2"/>
    <property type="match status" value="1"/>
</dbReference>
<dbReference type="Proteomes" id="UP000749311">
    <property type="component" value="Unassembled WGS sequence"/>
</dbReference>
<protein>
    <submittedName>
        <fullName evidence="2">Beta-phosphoglucomutase-like phosphatase (HAD superfamily)</fullName>
    </submittedName>
</protein>